<accession>A0A6L2PIA2</accession>
<comment type="caution">
    <text evidence="2">The sequence shown here is derived from an EMBL/GenBank/DDBJ whole genome shotgun (WGS) entry which is preliminary data.</text>
</comment>
<feature type="compositionally biased region" description="Low complexity" evidence="1">
    <location>
        <begin position="49"/>
        <end position="65"/>
    </location>
</feature>
<organism evidence="2 3">
    <name type="scientific">Coptotermes formosanus</name>
    <name type="common">Formosan subterranean termite</name>
    <dbReference type="NCBI Taxonomy" id="36987"/>
    <lineage>
        <taxon>Eukaryota</taxon>
        <taxon>Metazoa</taxon>
        <taxon>Ecdysozoa</taxon>
        <taxon>Arthropoda</taxon>
        <taxon>Hexapoda</taxon>
        <taxon>Insecta</taxon>
        <taxon>Pterygota</taxon>
        <taxon>Neoptera</taxon>
        <taxon>Polyneoptera</taxon>
        <taxon>Dictyoptera</taxon>
        <taxon>Blattodea</taxon>
        <taxon>Blattoidea</taxon>
        <taxon>Termitoidae</taxon>
        <taxon>Rhinotermitidae</taxon>
        <taxon>Coptotermes</taxon>
    </lineage>
</organism>
<evidence type="ECO:0000256" key="1">
    <source>
        <dbReference type="SAM" id="MobiDB-lite"/>
    </source>
</evidence>
<dbReference type="EMBL" id="BLKM01000358">
    <property type="protein sequence ID" value="GFG32309.1"/>
    <property type="molecule type" value="Genomic_DNA"/>
</dbReference>
<dbReference type="AlphaFoldDB" id="A0A6L2PIA2"/>
<reference evidence="3" key="1">
    <citation type="submission" date="2020-01" db="EMBL/GenBank/DDBJ databases">
        <title>Draft genome sequence of the Termite Coptotermes fromosanus.</title>
        <authorList>
            <person name="Itakura S."/>
            <person name="Yosikawa Y."/>
            <person name="Umezawa K."/>
        </authorList>
    </citation>
    <scope>NUCLEOTIDE SEQUENCE [LARGE SCALE GENOMIC DNA]</scope>
</reference>
<evidence type="ECO:0000313" key="2">
    <source>
        <dbReference type="EMBL" id="GFG32309.1"/>
    </source>
</evidence>
<name>A0A6L2PIA2_COPFO</name>
<proteinExistence type="predicted"/>
<feature type="region of interest" description="Disordered" evidence="1">
    <location>
        <begin position="47"/>
        <end position="74"/>
    </location>
</feature>
<protein>
    <submittedName>
        <fullName evidence="2">Uncharacterized protein</fullName>
    </submittedName>
</protein>
<dbReference type="InParanoid" id="A0A6L2PIA2"/>
<gene>
    <name evidence="2" type="ORF">Cfor_02706</name>
</gene>
<dbReference type="Proteomes" id="UP000502823">
    <property type="component" value="Unassembled WGS sequence"/>
</dbReference>
<sequence length="332" mass="36644">MFVCYHADLFQIAPTALLVILLSADLTLGVEKRVKLEDIERDNLRAKEVQQQQPEVQQQIKPQQQPNVPDFTDHQQQNYPVQQQLQSYQPQLQFQTPPTGSVVALYLPGSGLAGNLPGIVPDVAYVTPHHQGLPTGTPVYLHQGGYTGLQFLQAPPSPLIYNNQPVTSPQPYHFVQPVIHKEAPSVPTEAKPQTQHSSRAPQSAYQHLRVPIPVAVNADPNFIYTSQQAYNPIPKELQSYTTIPRAVYEGKEPDFVDDQQLSVSLTNDGFVPHNALYQQPKPQRPIFSPGVKSSGPPSLKAFSSGGSFFVPTRHFPGIGVSFSGYRQGPGTF</sequence>
<evidence type="ECO:0000313" key="3">
    <source>
        <dbReference type="Proteomes" id="UP000502823"/>
    </source>
</evidence>
<dbReference type="OrthoDB" id="10265684at2759"/>
<keyword evidence="3" id="KW-1185">Reference proteome</keyword>